<dbReference type="SUPFAM" id="SSF48403">
    <property type="entry name" value="Ankyrin repeat"/>
    <property type="match status" value="1"/>
</dbReference>
<dbReference type="PROSITE" id="PS50088">
    <property type="entry name" value="ANK_REPEAT"/>
    <property type="match status" value="1"/>
</dbReference>
<evidence type="ECO:0000313" key="2">
    <source>
        <dbReference type="EMBL" id="KJW05639.1"/>
    </source>
</evidence>
<dbReference type="EMBL" id="LAOQ01000001">
    <property type="protein sequence ID" value="KJW05639.1"/>
    <property type="molecule type" value="Genomic_DNA"/>
</dbReference>
<dbReference type="AlphaFoldDB" id="A0A0F3RKF7"/>
<evidence type="ECO:0000313" key="3">
    <source>
        <dbReference type="Proteomes" id="UP000033736"/>
    </source>
</evidence>
<keyword evidence="3" id="KW-1185">Reference proteome</keyword>
<comment type="caution">
    <text evidence="2">The sequence shown here is derived from an EMBL/GenBank/DDBJ whole genome shotgun (WGS) entry which is preliminary data.</text>
</comment>
<sequence length="52" mass="5618">MMNQPTNNANYRLQDGSTVLHNAARIGNVNNVRLLLSQGANVNALNAKGKKL</sequence>
<name>A0A0F3RKF7_9RICK</name>
<proteinExistence type="predicted"/>
<dbReference type="Pfam" id="PF00023">
    <property type="entry name" value="Ank"/>
    <property type="match status" value="1"/>
</dbReference>
<feature type="repeat" description="ANK" evidence="1">
    <location>
        <begin position="15"/>
        <end position="47"/>
    </location>
</feature>
<dbReference type="Proteomes" id="UP000033736">
    <property type="component" value="Unassembled WGS sequence"/>
</dbReference>
<dbReference type="RefSeq" id="WP_261368637.1">
    <property type="nucleotide sequence ID" value="NZ_LAOQ01000001.1"/>
</dbReference>
<protein>
    <submittedName>
        <fullName evidence="2">Ankyrin repeat family protein</fullName>
    </submittedName>
</protein>
<dbReference type="InterPro" id="IPR002110">
    <property type="entry name" value="Ankyrin_rpt"/>
</dbReference>
<gene>
    <name evidence="2" type="ORF">RAT170B_0461</name>
</gene>
<dbReference type="PROSITE" id="PS50297">
    <property type="entry name" value="ANK_REP_REGION"/>
    <property type="match status" value="1"/>
</dbReference>
<dbReference type="SMART" id="SM00248">
    <property type="entry name" value="ANK"/>
    <property type="match status" value="1"/>
</dbReference>
<dbReference type="Gene3D" id="1.25.40.20">
    <property type="entry name" value="Ankyrin repeat-containing domain"/>
    <property type="match status" value="1"/>
</dbReference>
<evidence type="ECO:0000256" key="1">
    <source>
        <dbReference type="PROSITE-ProRule" id="PRU00023"/>
    </source>
</evidence>
<dbReference type="PATRIC" id="fig|1268837.3.peg.475"/>
<organism evidence="2 3">
    <name type="scientific">Rickettsia argasii T170-B</name>
    <dbReference type="NCBI Taxonomy" id="1268837"/>
    <lineage>
        <taxon>Bacteria</taxon>
        <taxon>Pseudomonadati</taxon>
        <taxon>Pseudomonadota</taxon>
        <taxon>Alphaproteobacteria</taxon>
        <taxon>Rickettsiales</taxon>
        <taxon>Rickettsiaceae</taxon>
        <taxon>Rickettsieae</taxon>
        <taxon>Rickettsia</taxon>
        <taxon>spotted fever group</taxon>
    </lineage>
</organism>
<reference evidence="2 3" key="1">
    <citation type="submission" date="2015-01" db="EMBL/GenBank/DDBJ databases">
        <title>Genome Sequencing of Rickettsiales /home/snadendla/prok_pipe/test/illegal_ec_num.txt.</title>
        <authorList>
            <person name="Daugherty S.C."/>
            <person name="Su Q."/>
            <person name="Abolude K."/>
            <person name="Beier-Sexton M."/>
            <person name="Carlyon J.A."/>
            <person name="Carter R."/>
            <person name="Day N.P."/>
            <person name="Dumler S.J."/>
            <person name="Dyachenko V."/>
            <person name="Godinez A."/>
            <person name="Kurtti T.J."/>
            <person name="Lichay M."/>
            <person name="Mullins K.E."/>
            <person name="Ott S."/>
            <person name="Pappas-Brown V."/>
            <person name="Paris D.H."/>
            <person name="Patel P."/>
            <person name="Richards A.L."/>
            <person name="Sadzewicz L."/>
            <person name="Sears K."/>
            <person name="Seidman D."/>
            <person name="Sengamalay N."/>
            <person name="Stenos J."/>
            <person name="Tallon L.J."/>
            <person name="Vincent G."/>
            <person name="Fraser C.M."/>
            <person name="Munderloh U."/>
            <person name="Dunning-Hotopp J.C."/>
        </authorList>
    </citation>
    <scope>NUCLEOTIDE SEQUENCE [LARGE SCALE GENOMIC DNA]</scope>
    <source>
        <strain evidence="2 3">T170-B</strain>
    </source>
</reference>
<keyword evidence="1" id="KW-0040">ANK repeat</keyword>
<dbReference type="InterPro" id="IPR036770">
    <property type="entry name" value="Ankyrin_rpt-contain_sf"/>
</dbReference>
<accession>A0A0F3RKF7</accession>